<dbReference type="InterPro" id="IPR007374">
    <property type="entry name" value="ASCH_domain"/>
</dbReference>
<organism evidence="2 3">
    <name type="scientific">Candidatus Reconcilbacillus cellulovorans</name>
    <dbReference type="NCBI Taxonomy" id="1906605"/>
    <lineage>
        <taxon>Bacteria</taxon>
        <taxon>Bacillati</taxon>
        <taxon>Bacillota</taxon>
        <taxon>Bacilli</taxon>
        <taxon>Bacillales</taxon>
        <taxon>Paenibacillaceae</taxon>
        <taxon>Candidatus Reconcilbacillus</taxon>
    </lineage>
</organism>
<dbReference type="CDD" id="cd06552">
    <property type="entry name" value="ASCH_yqfb_like"/>
    <property type="match status" value="1"/>
</dbReference>
<name>A0A2A6E2Q4_9BACL</name>
<sequence>MILFKPEHVAPILAGRKTQTRRLVGKRRWKVGTVHLAKTGYRRDQTFARIRITTVRQERLGDITETDAIAEGYGSVAEYQPDRLVWVIDFEVVRSERAVKAITIHQPWASLIAHGYKRFETRSWTNYRGPIAIHAGLQSDFETVKMLALNYTRIWHQISPLPKGCIVAVAELVECWEIGRRIFADGGIVIRNSRGEEKVPDLNEFYFGDFTPGRFAWELLNVRWLREPIPARGRQGLWNWEPPDDWKCVVCEEFVVGGPGAGWRPAGAERMFPCPLYHK</sequence>
<gene>
    <name evidence="2" type="ORF">BLM47_00165</name>
</gene>
<reference evidence="2 3" key="1">
    <citation type="submission" date="2016-12" db="EMBL/GenBank/DDBJ databases">
        <title>Candidatus Reconcilibacillus cellulovorans genome.</title>
        <authorList>
            <person name="Kolinko S."/>
            <person name="Wu Y.-W."/>
            <person name="Tachea F."/>
            <person name="Denzel E."/>
            <person name="Hiras J."/>
            <person name="Baecker N."/>
            <person name="Chan L.J."/>
            <person name="Eichorst S.A."/>
            <person name="Frey D."/>
            <person name="Adams P.D."/>
            <person name="Pray T."/>
            <person name="Tanjore D."/>
            <person name="Petzold C.J."/>
            <person name="Gladden J.M."/>
            <person name="Simmons B.A."/>
            <person name="Singer S.W."/>
        </authorList>
    </citation>
    <scope>NUCLEOTIDE SEQUENCE [LARGE SCALE GENOMIC DNA]</scope>
    <source>
        <strain evidence="2">JTherm</strain>
    </source>
</reference>
<dbReference type="InterPro" id="IPR015947">
    <property type="entry name" value="PUA-like_sf"/>
</dbReference>
<dbReference type="SMART" id="SM01022">
    <property type="entry name" value="ASCH"/>
    <property type="match status" value="1"/>
</dbReference>
<dbReference type="SUPFAM" id="SSF88697">
    <property type="entry name" value="PUA domain-like"/>
    <property type="match status" value="2"/>
</dbReference>
<dbReference type="CDD" id="cd06554">
    <property type="entry name" value="ASCH_ASC-1_like"/>
    <property type="match status" value="1"/>
</dbReference>
<dbReference type="Gene3D" id="2.30.130.30">
    <property type="entry name" value="Hypothetical protein"/>
    <property type="match status" value="2"/>
</dbReference>
<feature type="domain" description="ASCH" evidence="1">
    <location>
        <begin position="2"/>
        <end position="94"/>
    </location>
</feature>
<dbReference type="EMBL" id="MOXJ01000001">
    <property type="protein sequence ID" value="PDO11588.1"/>
    <property type="molecule type" value="Genomic_DNA"/>
</dbReference>
<dbReference type="Proteomes" id="UP000243688">
    <property type="component" value="Unassembled WGS sequence"/>
</dbReference>
<comment type="caution">
    <text evidence="2">The sequence shown here is derived from an EMBL/GenBank/DDBJ whole genome shotgun (WGS) entry which is preliminary data.</text>
</comment>
<protein>
    <recommendedName>
        <fullName evidence="1">ASCH domain-containing protein</fullName>
    </recommendedName>
</protein>
<dbReference type="AlphaFoldDB" id="A0A2A6E2Q4"/>
<accession>A0A2A6E2Q4</accession>
<dbReference type="Pfam" id="PF04266">
    <property type="entry name" value="ASCH"/>
    <property type="match status" value="2"/>
</dbReference>
<evidence type="ECO:0000313" key="3">
    <source>
        <dbReference type="Proteomes" id="UP000243688"/>
    </source>
</evidence>
<evidence type="ECO:0000259" key="1">
    <source>
        <dbReference type="SMART" id="SM01022"/>
    </source>
</evidence>
<evidence type="ECO:0000313" key="2">
    <source>
        <dbReference type="EMBL" id="PDO11588.1"/>
    </source>
</evidence>
<proteinExistence type="predicted"/>